<evidence type="ECO:0000256" key="9">
    <source>
        <dbReference type="RuleBase" id="RU364027"/>
    </source>
</evidence>
<dbReference type="GO" id="GO:0005776">
    <property type="term" value="C:autophagosome"/>
    <property type="evidence" value="ECO:0007669"/>
    <property type="project" value="TreeGrafter"/>
</dbReference>
<keyword evidence="6 9" id="KW-0072">Autophagy</keyword>
<keyword evidence="3 9" id="KW-0813">Transport</keyword>
<feature type="transmembrane region" description="Helical" evidence="9">
    <location>
        <begin position="434"/>
        <end position="455"/>
    </location>
</feature>
<dbReference type="GO" id="GO:0000422">
    <property type="term" value="P:autophagy of mitochondrion"/>
    <property type="evidence" value="ECO:0007669"/>
    <property type="project" value="TreeGrafter"/>
</dbReference>
<evidence type="ECO:0000256" key="3">
    <source>
        <dbReference type="ARBA" id="ARBA00022448"/>
    </source>
</evidence>
<comment type="caution">
    <text evidence="11">The sequence shown here is derived from an EMBL/GenBank/DDBJ whole genome shotgun (WGS) entry which is preliminary data.</text>
</comment>
<comment type="function">
    <text evidence="9">Phospholipid scramblase involved in autophagy. Cycles between the preautophagosomal structure/phagophore assembly site (PAS) and the cytoplasmic vesicle pool and supplies membrane for the growing autophagosome. Lipid scramblase activity plays a key role in preautophagosomal structure/phagophore assembly by distributing the phospholipids that arrive through ATG2 from the cytoplasmic to the luminal leaflet of the bilayer, thereby driving autophagosomal membrane expansion.</text>
</comment>
<comment type="similarity">
    <text evidence="2 9">Belongs to the ATG9 family.</text>
</comment>
<feature type="transmembrane region" description="Helical" evidence="9">
    <location>
        <begin position="337"/>
        <end position="358"/>
    </location>
</feature>
<feature type="transmembrane region" description="Helical" evidence="9">
    <location>
        <begin position="221"/>
        <end position="238"/>
    </location>
</feature>
<name>A0A6B0RPY2_9CETA</name>
<evidence type="ECO:0000256" key="6">
    <source>
        <dbReference type="ARBA" id="ARBA00023006"/>
    </source>
</evidence>
<comment type="caution">
    <text evidence="9">Lacks conserved residue(s) required for the propagation of feature annotation.</text>
</comment>
<dbReference type="Pfam" id="PF04109">
    <property type="entry name" value="ATG9"/>
    <property type="match status" value="1"/>
</dbReference>
<reference evidence="11" key="1">
    <citation type="submission" date="2019-10" db="EMBL/GenBank/DDBJ databases">
        <title>The sequence and de novo assembly of the wild yak genome.</title>
        <authorList>
            <person name="Liu Y."/>
        </authorList>
    </citation>
    <scope>NUCLEOTIDE SEQUENCE [LARGE SCALE GENOMIC DNA]</scope>
    <source>
        <strain evidence="11">WY2019</strain>
    </source>
</reference>
<feature type="transmembrane region" description="Helical" evidence="9">
    <location>
        <begin position="364"/>
        <end position="386"/>
    </location>
</feature>
<proteinExistence type="inferred from homology"/>
<evidence type="ECO:0000256" key="10">
    <source>
        <dbReference type="SAM" id="MobiDB-lite"/>
    </source>
</evidence>
<evidence type="ECO:0000313" key="12">
    <source>
        <dbReference type="Proteomes" id="UP000322234"/>
    </source>
</evidence>
<dbReference type="Proteomes" id="UP000322234">
    <property type="component" value="Unassembled WGS sequence"/>
</dbReference>
<evidence type="ECO:0000256" key="4">
    <source>
        <dbReference type="ARBA" id="ARBA00022692"/>
    </source>
</evidence>
<evidence type="ECO:0000313" key="11">
    <source>
        <dbReference type="EMBL" id="MXQ92139.1"/>
    </source>
</evidence>
<dbReference type="EMBL" id="VBQZ03000079">
    <property type="protein sequence ID" value="MXQ92139.1"/>
    <property type="molecule type" value="Genomic_DNA"/>
</dbReference>
<feature type="compositionally biased region" description="Basic residues" evidence="10">
    <location>
        <begin position="655"/>
        <end position="666"/>
    </location>
</feature>
<keyword evidence="7 9" id="KW-0445">Lipid transport</keyword>
<dbReference type="AlphaFoldDB" id="A0A6B0RPY2"/>
<evidence type="ECO:0000256" key="7">
    <source>
        <dbReference type="ARBA" id="ARBA00023055"/>
    </source>
</evidence>
<sequence length="742" mass="80909">MTDKLSKSPLSNAALCGDGSSSHPSELSGEAAGLMDSPGLRIGPLIPEQDYERLEDGDPEGSQDSPLHGEEQQPLLHVPEGLREPGQLLHQDILSVRSLAEGARQAGGWVPWAGDLVGIRRHPQEKPIRLQADFLTCGHIYSYHQRNGFTCILLEDVFQLGQFIFIATFTTFLLRCVDYNVLFANQLSNRTRPEPLHSKVTLSDAVLPSSQCAQRICSSPFLVFLLILAAAFWLFQLLRSVCNLFSYWDIQVFYREALHIPPEELSSVPWAEVQSRLLALQRSGGLCVQPRPLTELDVHHRILRYTNYQVALANKGLLPARAALPWGGGAAFLSRGLALNLVFFAGAPLAALLVLTVYDEDVLAVEHVLTAMTALGIAATVARSFIPDEQGQGRSPQLLLQAALAHMHYLPEETGPAGRTSSYRQMARLLQYRAVSLVEELLSPVLTPLFLIFWFRPRALEIIDFFRHFTVDVAGVGDICSFALMDVKRHGHPQWLSEGQTEASLSQRAEDGKTELSLMRFSLVHPQWRPPGHSSKFLGHLRGRVQQDAASWGASSLRSPPAPGTLGNSPSPLPEAFLANLLVQPLRPPQDLSPTAPCPAAATASLLASLSRITQDSSCVSPGGTGGQKLAQLPELASAEMSLHAIYLHQVSRGGAKKRRGGRRQLNKGESASASPLSRAWPSPPQSLSPDEEKPCWSSDGSSPASSPRQQWSAQRTQSSFPGGFQEPTDTQKEPGQATSTD</sequence>
<feature type="region of interest" description="Disordered" evidence="10">
    <location>
        <begin position="1"/>
        <end position="46"/>
    </location>
</feature>
<comment type="subcellular location">
    <subcellularLocation>
        <location evidence="1 9">Preautophagosomal structure membrane</location>
        <topology evidence="1 9">Multi-pass membrane protein</topology>
    </subcellularLocation>
</comment>
<organism evidence="11 12">
    <name type="scientific">Bos mutus</name>
    <name type="common">wild yak</name>
    <dbReference type="NCBI Taxonomy" id="72004"/>
    <lineage>
        <taxon>Eukaryota</taxon>
        <taxon>Metazoa</taxon>
        <taxon>Chordata</taxon>
        <taxon>Craniata</taxon>
        <taxon>Vertebrata</taxon>
        <taxon>Euteleostomi</taxon>
        <taxon>Mammalia</taxon>
        <taxon>Eutheria</taxon>
        <taxon>Laurasiatheria</taxon>
        <taxon>Artiodactyla</taxon>
        <taxon>Ruminantia</taxon>
        <taxon>Pecora</taxon>
        <taxon>Bovidae</taxon>
        <taxon>Bovinae</taxon>
        <taxon>Bos</taxon>
    </lineage>
</organism>
<evidence type="ECO:0000256" key="1">
    <source>
        <dbReference type="ARBA" id="ARBA00004511"/>
    </source>
</evidence>
<keyword evidence="12" id="KW-1185">Reference proteome</keyword>
<feature type="region of interest" description="Disordered" evidence="10">
    <location>
        <begin position="652"/>
        <end position="742"/>
    </location>
</feature>
<gene>
    <name evidence="11" type="ORF">E5288_WYG012384</name>
</gene>
<dbReference type="InterPro" id="IPR007241">
    <property type="entry name" value="Autophagy-rel_prot_9"/>
</dbReference>
<dbReference type="GO" id="GO:0061709">
    <property type="term" value="P:reticulophagy"/>
    <property type="evidence" value="ECO:0007669"/>
    <property type="project" value="TreeGrafter"/>
</dbReference>
<dbReference type="GO" id="GO:0034727">
    <property type="term" value="P:piecemeal microautophagy of the nucleus"/>
    <property type="evidence" value="ECO:0007669"/>
    <property type="project" value="TreeGrafter"/>
</dbReference>
<accession>A0A6B0RPY2</accession>
<dbReference type="PANTHER" id="PTHR13038:SF14">
    <property type="entry name" value="AUTOPHAGY-RELATED PROTEIN 9B"/>
    <property type="match status" value="1"/>
</dbReference>
<feature type="compositionally biased region" description="Polar residues" evidence="10">
    <location>
        <begin position="708"/>
        <end position="721"/>
    </location>
</feature>
<dbReference type="GO" id="GO:0006869">
    <property type="term" value="P:lipid transport"/>
    <property type="evidence" value="ECO:0007669"/>
    <property type="project" value="UniProtKB-KW"/>
</dbReference>
<dbReference type="PANTHER" id="PTHR13038">
    <property type="entry name" value="APG9 AUTOPHAGY 9"/>
    <property type="match status" value="1"/>
</dbReference>
<evidence type="ECO:0000256" key="8">
    <source>
        <dbReference type="ARBA" id="ARBA00023136"/>
    </source>
</evidence>
<dbReference type="GO" id="GO:0034045">
    <property type="term" value="C:phagophore assembly site membrane"/>
    <property type="evidence" value="ECO:0007669"/>
    <property type="project" value="UniProtKB-SubCell"/>
</dbReference>
<keyword evidence="5 9" id="KW-1133">Transmembrane helix</keyword>
<keyword evidence="4 9" id="KW-0812">Transmembrane</keyword>
<dbReference type="GO" id="GO:0034497">
    <property type="term" value="P:protein localization to phagophore assembly site"/>
    <property type="evidence" value="ECO:0007669"/>
    <property type="project" value="TreeGrafter"/>
</dbReference>
<protein>
    <recommendedName>
        <fullName evidence="9">Autophagy-related protein 9</fullName>
    </recommendedName>
</protein>
<keyword evidence="8 9" id="KW-0472">Membrane</keyword>
<evidence type="ECO:0000256" key="2">
    <source>
        <dbReference type="ARBA" id="ARBA00006185"/>
    </source>
</evidence>
<feature type="compositionally biased region" description="Low complexity" evidence="10">
    <location>
        <begin position="698"/>
        <end position="707"/>
    </location>
</feature>
<feature type="region of interest" description="Disordered" evidence="10">
    <location>
        <begin position="550"/>
        <end position="569"/>
    </location>
</feature>
<evidence type="ECO:0000256" key="5">
    <source>
        <dbReference type="ARBA" id="ARBA00022989"/>
    </source>
</evidence>